<evidence type="ECO:0000313" key="2">
    <source>
        <dbReference type="Proteomes" id="UP001281147"/>
    </source>
</evidence>
<dbReference type="EMBL" id="JAUTXU010000081">
    <property type="protein sequence ID" value="KAK3710864.1"/>
    <property type="molecule type" value="Genomic_DNA"/>
</dbReference>
<name>A0ACC3N7U5_9PEZI</name>
<evidence type="ECO:0000313" key="1">
    <source>
        <dbReference type="EMBL" id="KAK3710864.1"/>
    </source>
</evidence>
<sequence length="671" mass="73557">MTRGANASRVRASRARITKLEKRMGFKWPKGFSRSKKQSRQVVALRNLIDDIGMLNRTFRGPPSSELRRDTDFKERCEELYVIYAPKLWPTLPPADRSGWLVDAQVNNLEDLYPEDLYFDSDEELNQETAEKRGAELKRSLRDRLDSTTSGSDSDSDYGDPDHLDCVGCDDCNEDDEEILPPNLKNEQLHNRHQMPAPINPMLPVTSAIQPPTGSIGTGSSRQFDQAITTRSGGRVLRDRSSHPWISVSYELSERTSQSLPGSAVPSSSGIAGQKRPASPAVHSVSSPAKAQKQREQDGVQGPKSLVVVLKLEPAKLALLTGSLSYPGASASNIYSAVGFAAHSSTADAGQRTEDTSEVVQGASTLLPHEHNGAKVDKGKGRMIDHILDTNDYNDGLASSSTVTQQADGTQASQVFNLVQQITKEYGADHQIEVIDLTKDGEDAKPWLNGLLERPDIQSPAHDRSLSLGHGLPMQPMNYASSSQDDMPMAIRTISGIAAAKSGRCRSGFPLDDGRTHTVAAPPHGGHRYVSPPPTERQDATVSSPQEYASRQGTSSKCATEQEASSHGGIREETTRILNIELTTDEANRRQFIRVDSHTSVENLFSKVQARVHRRLTGQQAQVLELRLPQHPTDTNAFDIERDDADTWRVFLDHAAEVVGDKVYAVAHVQV</sequence>
<proteinExistence type="predicted"/>
<reference evidence="1" key="1">
    <citation type="submission" date="2023-07" db="EMBL/GenBank/DDBJ databases">
        <title>Black Yeasts Isolated from many extreme environments.</title>
        <authorList>
            <person name="Coleine C."/>
            <person name="Stajich J.E."/>
            <person name="Selbmann L."/>
        </authorList>
    </citation>
    <scope>NUCLEOTIDE SEQUENCE</scope>
    <source>
        <strain evidence="1">CCFEE 5714</strain>
    </source>
</reference>
<comment type="caution">
    <text evidence="1">The sequence shown here is derived from an EMBL/GenBank/DDBJ whole genome shotgun (WGS) entry which is preliminary data.</text>
</comment>
<gene>
    <name evidence="1" type="ORF">LTR37_010088</name>
</gene>
<dbReference type="Proteomes" id="UP001281147">
    <property type="component" value="Unassembled WGS sequence"/>
</dbReference>
<keyword evidence="2" id="KW-1185">Reference proteome</keyword>
<organism evidence="1 2">
    <name type="scientific">Vermiconidia calcicola</name>
    <dbReference type="NCBI Taxonomy" id="1690605"/>
    <lineage>
        <taxon>Eukaryota</taxon>
        <taxon>Fungi</taxon>
        <taxon>Dikarya</taxon>
        <taxon>Ascomycota</taxon>
        <taxon>Pezizomycotina</taxon>
        <taxon>Dothideomycetes</taxon>
        <taxon>Dothideomycetidae</taxon>
        <taxon>Mycosphaerellales</taxon>
        <taxon>Extremaceae</taxon>
        <taxon>Vermiconidia</taxon>
    </lineage>
</organism>
<protein>
    <submittedName>
        <fullName evidence="1">Uncharacterized protein</fullName>
    </submittedName>
</protein>
<accession>A0ACC3N7U5</accession>